<feature type="compositionally biased region" description="Low complexity" evidence="1">
    <location>
        <begin position="316"/>
        <end position="331"/>
    </location>
</feature>
<organism evidence="2 3">
    <name type="scientific">Aureococcus anophagefferens</name>
    <name type="common">Harmful bloom alga</name>
    <dbReference type="NCBI Taxonomy" id="44056"/>
    <lineage>
        <taxon>Eukaryota</taxon>
        <taxon>Sar</taxon>
        <taxon>Stramenopiles</taxon>
        <taxon>Ochrophyta</taxon>
        <taxon>Pelagophyceae</taxon>
        <taxon>Pelagomonadales</taxon>
        <taxon>Pelagomonadaceae</taxon>
        <taxon>Aureococcus</taxon>
    </lineage>
</organism>
<feature type="region of interest" description="Disordered" evidence="1">
    <location>
        <begin position="20"/>
        <end position="54"/>
    </location>
</feature>
<comment type="caution">
    <text evidence="2">The sequence shown here is derived from an EMBL/GenBank/DDBJ whole genome shotgun (WGS) entry which is preliminary data.</text>
</comment>
<evidence type="ECO:0000313" key="3">
    <source>
        <dbReference type="Proteomes" id="UP001363151"/>
    </source>
</evidence>
<sequence length="340" mass="36240">MAAVVVDPGPLARLSLRDDAGGVAGARESLDVGGDDDTKPWQRSGSYDFDRRPRRYPYRSRDAFVSTPPSPAGDGWGARRRWVAPRSPRRDFGDLAEAAPLAEFVEAAGREASETASSGAGASSSGGSDVCDEPSALACAVGPKRVEATVVRSASASVSDGDEAERLEACLRRRLKVLGFVLSAYELEHAALEAASGLHELDDAPACDAKPSDDELHEYDRLWDAFKVRDAAEARYGLPSELPEATWGAVARALDHDDGLAGSPGRKRPLPRVADRARSGIFVVDHFGHMYAARKVSGAFHHSSLTRGHCCRFAGTSTTRSSRTGAASASTSRRRRSAGY</sequence>
<evidence type="ECO:0000313" key="2">
    <source>
        <dbReference type="EMBL" id="KAK7248284.1"/>
    </source>
</evidence>
<feature type="region of interest" description="Disordered" evidence="1">
    <location>
        <begin position="110"/>
        <end position="129"/>
    </location>
</feature>
<dbReference type="Proteomes" id="UP001363151">
    <property type="component" value="Unassembled WGS sequence"/>
</dbReference>
<name>A0ABR1G596_AURAN</name>
<feature type="region of interest" description="Disordered" evidence="1">
    <location>
        <begin position="60"/>
        <end position="79"/>
    </location>
</feature>
<proteinExistence type="predicted"/>
<dbReference type="EMBL" id="JBBJCI010000114">
    <property type="protein sequence ID" value="KAK7248284.1"/>
    <property type="molecule type" value="Genomic_DNA"/>
</dbReference>
<keyword evidence="3" id="KW-1185">Reference proteome</keyword>
<accession>A0ABR1G596</accession>
<reference evidence="2 3" key="1">
    <citation type="submission" date="2024-03" db="EMBL/GenBank/DDBJ databases">
        <title>Aureococcus anophagefferens CCMP1851 and Kratosvirus quantuckense: Draft genome of a second virus-susceptible host strain in the model system.</title>
        <authorList>
            <person name="Chase E."/>
            <person name="Truchon A.R."/>
            <person name="Schepens W."/>
            <person name="Wilhelm S.W."/>
        </authorList>
    </citation>
    <scope>NUCLEOTIDE SEQUENCE [LARGE SCALE GENOMIC DNA]</scope>
    <source>
        <strain evidence="2 3">CCMP1851</strain>
    </source>
</reference>
<gene>
    <name evidence="2" type="ORF">SO694_0034006</name>
</gene>
<feature type="compositionally biased region" description="Low complexity" evidence="1">
    <location>
        <begin position="114"/>
        <end position="128"/>
    </location>
</feature>
<protein>
    <submittedName>
        <fullName evidence="2">Uncharacterized protein</fullName>
    </submittedName>
</protein>
<evidence type="ECO:0000256" key="1">
    <source>
        <dbReference type="SAM" id="MobiDB-lite"/>
    </source>
</evidence>
<feature type="region of interest" description="Disordered" evidence="1">
    <location>
        <begin position="316"/>
        <end position="340"/>
    </location>
</feature>